<gene>
    <name evidence="1" type="ORF">METZ01_LOCUS428449</name>
</gene>
<dbReference type="AlphaFoldDB" id="A0A382XY59"/>
<proteinExistence type="predicted"/>
<reference evidence="1" key="1">
    <citation type="submission" date="2018-05" db="EMBL/GenBank/DDBJ databases">
        <authorList>
            <person name="Lanie J.A."/>
            <person name="Ng W.-L."/>
            <person name="Kazmierczak K.M."/>
            <person name="Andrzejewski T.M."/>
            <person name="Davidsen T.M."/>
            <person name="Wayne K.J."/>
            <person name="Tettelin H."/>
            <person name="Glass J.I."/>
            <person name="Rusch D."/>
            <person name="Podicherti R."/>
            <person name="Tsui H.-C.T."/>
            <person name="Winkler M.E."/>
        </authorList>
    </citation>
    <scope>NUCLEOTIDE SEQUENCE</scope>
</reference>
<accession>A0A382XY59</accession>
<protein>
    <submittedName>
        <fullName evidence="1">Uncharacterized protein</fullName>
    </submittedName>
</protein>
<sequence length="27" mass="2911">GLAIKAKGAGMIGRQLDLCRQLRPLKC</sequence>
<feature type="non-terminal residue" evidence="1">
    <location>
        <position position="1"/>
    </location>
</feature>
<name>A0A382XY59_9ZZZZ</name>
<evidence type="ECO:0000313" key="1">
    <source>
        <dbReference type="EMBL" id="SVD75595.1"/>
    </source>
</evidence>
<organism evidence="1">
    <name type="scientific">marine metagenome</name>
    <dbReference type="NCBI Taxonomy" id="408172"/>
    <lineage>
        <taxon>unclassified sequences</taxon>
        <taxon>metagenomes</taxon>
        <taxon>ecological metagenomes</taxon>
    </lineage>
</organism>
<dbReference type="EMBL" id="UINC01171173">
    <property type="protein sequence ID" value="SVD75595.1"/>
    <property type="molecule type" value="Genomic_DNA"/>
</dbReference>